<dbReference type="AlphaFoldDB" id="A0A9Q8T5D5"/>
<dbReference type="GeneID" id="73348790"/>
<protein>
    <submittedName>
        <fullName evidence="1">Uncharacterized protein</fullName>
    </submittedName>
</protein>
<evidence type="ECO:0000313" key="2">
    <source>
        <dbReference type="Proteomes" id="UP000830671"/>
    </source>
</evidence>
<organism evidence="1 2">
    <name type="scientific">Colletotrichum lupini</name>
    <dbReference type="NCBI Taxonomy" id="145971"/>
    <lineage>
        <taxon>Eukaryota</taxon>
        <taxon>Fungi</taxon>
        <taxon>Dikarya</taxon>
        <taxon>Ascomycota</taxon>
        <taxon>Pezizomycotina</taxon>
        <taxon>Sordariomycetes</taxon>
        <taxon>Hypocreomycetidae</taxon>
        <taxon>Glomerellales</taxon>
        <taxon>Glomerellaceae</taxon>
        <taxon>Colletotrichum</taxon>
        <taxon>Colletotrichum acutatum species complex</taxon>
    </lineage>
</organism>
<gene>
    <name evidence="1" type="ORF">CLUP02_14854</name>
</gene>
<name>A0A9Q8T5D5_9PEZI</name>
<reference evidence="1" key="1">
    <citation type="journal article" date="2021" name="Mol. Plant Microbe Interact.">
        <title>Complete Genome Sequence of the Plant-Pathogenic Fungus Colletotrichum lupini.</title>
        <authorList>
            <person name="Baroncelli R."/>
            <person name="Pensec F."/>
            <person name="Da Lio D."/>
            <person name="Boufleur T."/>
            <person name="Vicente I."/>
            <person name="Sarrocco S."/>
            <person name="Picot A."/>
            <person name="Baraldi E."/>
            <person name="Sukno S."/>
            <person name="Thon M."/>
            <person name="Le Floch G."/>
        </authorList>
    </citation>
    <scope>NUCLEOTIDE SEQUENCE</scope>
    <source>
        <strain evidence="1">IMI 504893</strain>
    </source>
</reference>
<dbReference type="KEGG" id="clup:CLUP02_14854"/>
<dbReference type="Proteomes" id="UP000830671">
    <property type="component" value="Chromosome 8"/>
</dbReference>
<evidence type="ECO:0000313" key="1">
    <source>
        <dbReference type="EMBL" id="UQC89325.1"/>
    </source>
</evidence>
<accession>A0A9Q8T5D5</accession>
<keyword evidence="2" id="KW-1185">Reference proteome</keyword>
<sequence length="404" mass="44907">MISPGQEDVMVDLIRARVVISLFKIVQLQMPTRNLGWRFLTCSLSENAVKRFESQGARDSLLQYLLVTPTSQNRLRMRMGDYLTLSNPWTGGLGGTLVNASDATTPAPPPGLCSGLPVDISPQCPGRARPPLGYLLPVDAAAACQLLTGPCHETSTLANSLALIQNAKDETLRHCQHLDRACQDVRLLHLQSGWLDITLFPAVPDFSIRYGGQVEDNTIPEGDGDARRLSSQFTAIFHVFELRSTPTMDRATGVAGELSVVALQTSQYAEHSQSPRSYPYYTGAAGRLLPFMAETFASQLNELDQARAEPRCLDIIDCFCTAKYALELALCPSRFQSIFYAWQMKERRSRRIFLLLEIFLLADTRTKKSTTEGYNGTYGLVYRRTQGAPQLYTPREYYPDAGYG</sequence>
<dbReference type="RefSeq" id="XP_049150926.1">
    <property type="nucleotide sequence ID" value="XM_049293780.1"/>
</dbReference>
<dbReference type="EMBL" id="CP019480">
    <property type="protein sequence ID" value="UQC89325.1"/>
    <property type="molecule type" value="Genomic_DNA"/>
</dbReference>
<proteinExistence type="predicted"/>